<feature type="compositionally biased region" description="Polar residues" evidence="2">
    <location>
        <begin position="911"/>
        <end position="921"/>
    </location>
</feature>
<reference evidence="4" key="2">
    <citation type="submission" date="2015-01" db="EMBL/GenBank/DDBJ databases">
        <title>Evolutionary Origins and Diversification of the Mycorrhizal Mutualists.</title>
        <authorList>
            <consortium name="DOE Joint Genome Institute"/>
            <consortium name="Mycorrhizal Genomics Consortium"/>
            <person name="Kohler A."/>
            <person name="Kuo A."/>
            <person name="Nagy L.G."/>
            <person name="Floudas D."/>
            <person name="Copeland A."/>
            <person name="Barry K.W."/>
            <person name="Cichocki N."/>
            <person name="Veneault-Fourrey C."/>
            <person name="LaButti K."/>
            <person name="Lindquist E.A."/>
            <person name="Lipzen A."/>
            <person name="Lundell T."/>
            <person name="Morin E."/>
            <person name="Murat C."/>
            <person name="Riley R."/>
            <person name="Ohm R."/>
            <person name="Sun H."/>
            <person name="Tunlid A."/>
            <person name="Henrissat B."/>
            <person name="Grigoriev I.V."/>
            <person name="Hibbett D.S."/>
            <person name="Martin F."/>
        </authorList>
    </citation>
    <scope>NUCLEOTIDE SEQUENCE [LARGE SCALE GENOMIC DNA]</scope>
    <source>
        <strain evidence="4">441</strain>
    </source>
</reference>
<dbReference type="AlphaFoldDB" id="A0A0C9ZLK2"/>
<feature type="compositionally biased region" description="Polar residues" evidence="2">
    <location>
        <begin position="879"/>
        <end position="903"/>
    </location>
</feature>
<dbReference type="OrthoDB" id="2528184at2759"/>
<feature type="compositionally biased region" description="Polar residues" evidence="2">
    <location>
        <begin position="1"/>
        <end position="16"/>
    </location>
</feature>
<dbReference type="EMBL" id="KN833760">
    <property type="protein sequence ID" value="KIK20748.1"/>
    <property type="molecule type" value="Genomic_DNA"/>
</dbReference>
<evidence type="ECO:0000256" key="1">
    <source>
        <dbReference type="SAM" id="Coils"/>
    </source>
</evidence>
<feature type="region of interest" description="Disordered" evidence="2">
    <location>
        <begin position="26"/>
        <end position="107"/>
    </location>
</feature>
<feature type="region of interest" description="Disordered" evidence="2">
    <location>
        <begin position="635"/>
        <end position="655"/>
    </location>
</feature>
<keyword evidence="4" id="KW-1185">Reference proteome</keyword>
<feature type="region of interest" description="Disordered" evidence="2">
    <location>
        <begin position="342"/>
        <end position="362"/>
    </location>
</feature>
<feature type="coiled-coil region" evidence="1">
    <location>
        <begin position="475"/>
        <end position="554"/>
    </location>
</feature>
<dbReference type="HOGENOM" id="CLU_004656_0_0_1"/>
<feature type="region of interest" description="Disordered" evidence="2">
    <location>
        <begin position="1"/>
        <end position="20"/>
    </location>
</feature>
<dbReference type="STRING" id="765257.A0A0C9ZLK2"/>
<evidence type="ECO:0000313" key="3">
    <source>
        <dbReference type="EMBL" id="KIK20748.1"/>
    </source>
</evidence>
<proteinExistence type="predicted"/>
<evidence type="ECO:0000256" key="2">
    <source>
        <dbReference type="SAM" id="MobiDB-lite"/>
    </source>
</evidence>
<dbReference type="Proteomes" id="UP000054018">
    <property type="component" value="Unassembled WGS sequence"/>
</dbReference>
<feature type="region of interest" description="Disordered" evidence="2">
    <location>
        <begin position="213"/>
        <end position="232"/>
    </location>
</feature>
<feature type="compositionally biased region" description="Basic and acidic residues" evidence="2">
    <location>
        <begin position="221"/>
        <end position="232"/>
    </location>
</feature>
<keyword evidence="1" id="KW-0175">Coiled coil</keyword>
<feature type="compositionally biased region" description="Low complexity" evidence="2">
    <location>
        <begin position="51"/>
        <end position="89"/>
    </location>
</feature>
<gene>
    <name evidence="3" type="ORF">PISMIDRAFT_30090</name>
</gene>
<protein>
    <submittedName>
        <fullName evidence="3">Uncharacterized protein</fullName>
    </submittedName>
</protein>
<feature type="region of interest" description="Disordered" evidence="2">
    <location>
        <begin position="851"/>
        <end position="1000"/>
    </location>
</feature>
<accession>A0A0C9ZLK2</accession>
<sequence>MDPSFNVSSKPAQDSDTTAKLRFETFKMGGSAPAHTLNKLSMHSHGRSHSRNNSISSISSPPVSTSTPPVSTFDFSSNTPVPSNVPPSKRGSHHKRRSSVSTRRESAELMGVSVPDLPVVHSDDNINLGDRDSVRRRALLALEGKPDLAFSKVEIPDISSPDATKTFEFPPKSTFPPSAINNLGVSGLMGKRDSGKMYASSVPKDQLHTLIEEEEEEEELEKQNDTFPEEPKETPLVVHSADHAKPPRPRPASLNLRPLSLVDGITVVTSSSLPTPSATPSPRAGLRTLTLSSDVMTNEAVPRSFSQTHTLTNSSSGMKRRSSIAYKRSVDSTTRHLVALPTPEATPTTDHHSPASSDQAHAVEQPLTVAEQHFLFRSHTVLLSRITELERTLRKRSSLYYPRPVSCSSEVSVGSSEPTDEMLQLISDLKAERDELKRDVDGWRKRVFDADERAGVLAKRIEVERRDAWVARSRLGLLEVEKSQLEKAMEEKTAALDLSLLEKAELVRQRDELKDEVDKLKARLQDADATVDQCNRLRASLEQERERRQELEMLIDDAGLFNAPTVPRPANGFRRRSILPSRFDGSRRFGFNSVDSESSTEVESLDDSFTKAGLTLDVVAEEDLSEEEVDALAGYEDDDSDLSFQSPGGSSAGSAEEMALKLDNVASGDQATIYPVTPVSVSPTHGRHASLSKTWTFPRGHTVVPAEQKDDVDRFFGCLDDIDMSPPLDAEERTKGLFATAFCPADDEDELPPFVLPADIGIVAEPVLGKGLDTVLEDDEEETDDEFVGEEVEGGIRFTFNPPPTICITPPQICVSPPSTTAIAPVESDPSPSCTVPRKPVPIYDELVSQPPRADTRVEPEAPATPSTVPPEANCDSPRPSSKANMSPSSIPRATALRSFTQSPPVPLTPSKPTTGRSTLVNLPRCSFITPPSKKGGNISTFIPQPRPLPSTIAQSTPTKSRVPIVRTAKDPSRNSNGSTKPQPKLSMNAPRKVAAPRRR</sequence>
<evidence type="ECO:0000313" key="4">
    <source>
        <dbReference type="Proteomes" id="UP000054018"/>
    </source>
</evidence>
<name>A0A0C9ZLK2_9AGAM</name>
<feature type="coiled-coil region" evidence="1">
    <location>
        <begin position="419"/>
        <end position="446"/>
    </location>
</feature>
<reference evidence="3 4" key="1">
    <citation type="submission" date="2014-04" db="EMBL/GenBank/DDBJ databases">
        <authorList>
            <consortium name="DOE Joint Genome Institute"/>
            <person name="Kuo A."/>
            <person name="Kohler A."/>
            <person name="Costa M.D."/>
            <person name="Nagy L.G."/>
            <person name="Floudas D."/>
            <person name="Copeland A."/>
            <person name="Barry K.W."/>
            <person name="Cichocki N."/>
            <person name="Veneault-Fourrey C."/>
            <person name="LaButti K."/>
            <person name="Lindquist E.A."/>
            <person name="Lipzen A."/>
            <person name="Lundell T."/>
            <person name="Morin E."/>
            <person name="Murat C."/>
            <person name="Sun H."/>
            <person name="Tunlid A."/>
            <person name="Henrissat B."/>
            <person name="Grigoriev I.V."/>
            <person name="Hibbett D.S."/>
            <person name="Martin F."/>
            <person name="Nordberg H.P."/>
            <person name="Cantor M.N."/>
            <person name="Hua S.X."/>
        </authorList>
    </citation>
    <scope>NUCLEOTIDE SEQUENCE [LARGE SCALE GENOMIC DNA]</scope>
    <source>
        <strain evidence="3 4">441</strain>
    </source>
</reference>
<organism evidence="3 4">
    <name type="scientific">Pisolithus microcarpus 441</name>
    <dbReference type="NCBI Taxonomy" id="765257"/>
    <lineage>
        <taxon>Eukaryota</taxon>
        <taxon>Fungi</taxon>
        <taxon>Dikarya</taxon>
        <taxon>Basidiomycota</taxon>
        <taxon>Agaricomycotina</taxon>
        <taxon>Agaricomycetes</taxon>
        <taxon>Agaricomycetidae</taxon>
        <taxon>Boletales</taxon>
        <taxon>Sclerodermatineae</taxon>
        <taxon>Pisolithaceae</taxon>
        <taxon>Pisolithus</taxon>
    </lineage>
</organism>